<evidence type="ECO:0000256" key="4">
    <source>
        <dbReference type="SAM" id="MobiDB-lite"/>
    </source>
</evidence>
<feature type="domain" description="Spondin-like TSP1" evidence="5">
    <location>
        <begin position="705"/>
        <end position="757"/>
    </location>
</feature>
<dbReference type="PANTHER" id="PTHR11311:SF15">
    <property type="entry name" value="SPONDIN-2"/>
    <property type="match status" value="1"/>
</dbReference>
<name>A0ABN9XGH6_9DINO</name>
<dbReference type="Pfam" id="PF00090">
    <property type="entry name" value="TSP_1"/>
    <property type="match status" value="6"/>
</dbReference>
<feature type="region of interest" description="Disordered" evidence="4">
    <location>
        <begin position="330"/>
        <end position="354"/>
    </location>
</feature>
<keyword evidence="7" id="KW-1185">Reference proteome</keyword>
<organism evidence="6 7">
    <name type="scientific">Prorocentrum cordatum</name>
    <dbReference type="NCBI Taxonomy" id="2364126"/>
    <lineage>
        <taxon>Eukaryota</taxon>
        <taxon>Sar</taxon>
        <taxon>Alveolata</taxon>
        <taxon>Dinophyceae</taxon>
        <taxon>Prorocentrales</taxon>
        <taxon>Prorocentraceae</taxon>
        <taxon>Prorocentrum</taxon>
    </lineage>
</organism>
<dbReference type="InterPro" id="IPR044004">
    <property type="entry name" value="TSP1_spondin_dom"/>
</dbReference>
<gene>
    <name evidence="6" type="ORF">PCOR1329_LOCUS76497</name>
</gene>
<dbReference type="InterPro" id="IPR051418">
    <property type="entry name" value="Spondin/Thrombospondin_T1"/>
</dbReference>
<dbReference type="Pfam" id="PF19028">
    <property type="entry name" value="TSP1_spondin"/>
    <property type="match status" value="2"/>
</dbReference>
<dbReference type="SMART" id="SM00209">
    <property type="entry name" value="TSP1"/>
    <property type="match status" value="10"/>
</dbReference>
<dbReference type="PANTHER" id="PTHR11311">
    <property type="entry name" value="SPONDIN"/>
    <property type="match status" value="1"/>
</dbReference>
<dbReference type="InterPro" id="IPR000884">
    <property type="entry name" value="TSP1_rpt"/>
</dbReference>
<dbReference type="PROSITE" id="PS50092">
    <property type="entry name" value="TSP1"/>
    <property type="match status" value="8"/>
</dbReference>
<evidence type="ECO:0000256" key="3">
    <source>
        <dbReference type="ARBA" id="ARBA00023180"/>
    </source>
</evidence>
<keyword evidence="2" id="KW-1015">Disulfide bond</keyword>
<feature type="region of interest" description="Disordered" evidence="4">
    <location>
        <begin position="899"/>
        <end position="925"/>
    </location>
</feature>
<comment type="caution">
    <text evidence="6">The sequence shown here is derived from an EMBL/GenBank/DDBJ whole genome shotgun (WGS) entry which is preliminary data.</text>
</comment>
<keyword evidence="3" id="KW-0325">Glycoprotein</keyword>
<dbReference type="EMBL" id="CAUYUJ010020505">
    <property type="protein sequence ID" value="CAK0898802.1"/>
    <property type="molecule type" value="Genomic_DNA"/>
</dbReference>
<feature type="compositionally biased region" description="Basic and acidic residues" evidence="4">
    <location>
        <begin position="1098"/>
        <end position="1109"/>
    </location>
</feature>
<reference evidence="6" key="1">
    <citation type="submission" date="2023-10" db="EMBL/GenBank/DDBJ databases">
        <authorList>
            <person name="Chen Y."/>
            <person name="Shah S."/>
            <person name="Dougan E. K."/>
            <person name="Thang M."/>
            <person name="Chan C."/>
        </authorList>
    </citation>
    <scope>NUCLEOTIDE SEQUENCE [LARGE SCALE GENOMIC DNA]</scope>
</reference>
<dbReference type="Proteomes" id="UP001189429">
    <property type="component" value="Unassembled WGS sequence"/>
</dbReference>
<dbReference type="SUPFAM" id="SSF82895">
    <property type="entry name" value="TSP-1 type 1 repeat"/>
    <property type="match status" value="8"/>
</dbReference>
<evidence type="ECO:0000259" key="5">
    <source>
        <dbReference type="Pfam" id="PF19028"/>
    </source>
</evidence>
<feature type="compositionally biased region" description="Low complexity" evidence="4">
    <location>
        <begin position="72"/>
        <end position="82"/>
    </location>
</feature>
<dbReference type="Gene3D" id="2.20.100.10">
    <property type="entry name" value="Thrombospondin type-1 (TSP1) repeat"/>
    <property type="match status" value="7"/>
</dbReference>
<protein>
    <recommendedName>
        <fullName evidence="5">Spondin-like TSP1 domain-containing protein</fullName>
    </recommendedName>
</protein>
<accession>A0ABN9XGH6</accession>
<feature type="region of interest" description="Disordered" evidence="4">
    <location>
        <begin position="63"/>
        <end position="105"/>
    </location>
</feature>
<dbReference type="InterPro" id="IPR036383">
    <property type="entry name" value="TSP1_rpt_sf"/>
</dbReference>
<evidence type="ECO:0000256" key="2">
    <source>
        <dbReference type="ARBA" id="ARBA00023157"/>
    </source>
</evidence>
<feature type="region of interest" description="Disordered" evidence="4">
    <location>
        <begin position="1224"/>
        <end position="1264"/>
    </location>
</feature>
<evidence type="ECO:0000313" key="6">
    <source>
        <dbReference type="EMBL" id="CAK0898802.1"/>
    </source>
</evidence>
<sequence>MGKTPQCTPVPVCRPSSLEPTFPWACAYSMIYERHDSGVAGRAVGRLPQLLLLLSDKDSARVGAARGRGRGRAPWSSGAAPAPEQPERPAPCRGHGAQGGPLAAAAGAAASERGYPGGAIWATAAVAQPEAKPLVGSTSTCALALALLLHDCELSGWGAPRAPARPAPPPPRPPVAVAAAAVPVWGVAFRSLEHGRFAPSWSSQLESPRTSRGAGPVLTGLAGAAPATPAAEGSGTGSYGVLLEVSPTQGPWSACSLECFGVRERNRYISVFASGAGKPCAGDALKVVEPCNPAVDDEGPPEGCAGESPQDDLMVTAACNTQPCDQPECQAGGASGPGEAFGPHSHAQRGGLGTRSVGEQDCEWALWSDWTRPLDLGFGATSAMVMVSMQAESSKETQNCTSSCESVGYCVWTAWSDASTCGEGCGSATTMRNRAMTLKKNEPEDGEFIFKVLDPDSARCLGTQLNISVCPSTRSCGAPCEPVHCEFGDWSSWSEPACTGLCERHRVVARANNECGNTCDGPLLESKRCHSDCNERKDCSLGAWGEWTECNEVAGQKYRTREVTQQPQNGGKACLGAVHETAGCNQANPRDCELTSWQEWGSCSRSCGAGWRERSRGVLHPAENGGEQCGGSLKELGVCESNATGCAGAQKVDCQLEDWTSWSSCGRSGQRERFRKVLRTAVGGGAFCEGPLHETATCEQPAVDCSISDWTSWEQCDRTCGGGQTHRVRQIHEFAQGGGVPCPPELIETRGCGEEPCSKQDCEVSDWTAWGQCSTSCGPGVRMRNRTILRTRSEGGDGCMTHLGEAEACQESSACGPVDCKWADWSDWDACSDDCGGGQHSRVRLLSRPPQNGGPPPAVQRLGQGAGRALQHAVLLRGMRGRQVRRLGGVGLVHRHMRRRHGRAAPQGGPHGERVRPGGGGQGLRGEVLQRGRRVRAVRGLRVQLLGGLVGLLRGLQRRHAPGQACQEARPRQRGLVRGRAEGDLALPPRPERDGARALRCRLVGGLRAGPVGVLGRVQRHLRGGPEVQNPRGCSPAAQRREGLQRLPGRGGAVRQRELRRASRPGLGLPARGLERLGRLRFVQRAEDPVPQDQPVPPERRASLRADGPRGSEVGQCPVDCHGNVTYCTFMKWEDWGTCSQTCGAGGKRYRRRYLHLSASKGEMPAPADSFQEKYQSLYVRTRALEDDHLRELVAAFIGGCCSLTAMLVGVRVLLPRAAHAEDDALPETSSRSLPRGPQDRGRRAHRAAAAVPPPAGRQRHRAAAGRERLAAARGGTRSLRAGLRLCPGRLPAWFQPDRPVAKHLARPNTGLGVAECVRGALVWLF</sequence>
<feature type="region of interest" description="Disordered" evidence="4">
    <location>
        <begin position="1086"/>
        <end position="1109"/>
    </location>
</feature>
<evidence type="ECO:0000313" key="7">
    <source>
        <dbReference type="Proteomes" id="UP001189429"/>
    </source>
</evidence>
<keyword evidence="1" id="KW-0732">Signal</keyword>
<evidence type="ECO:0000256" key="1">
    <source>
        <dbReference type="ARBA" id="ARBA00022729"/>
    </source>
</evidence>
<proteinExistence type="predicted"/>
<feature type="domain" description="Spondin-like TSP1" evidence="5">
    <location>
        <begin position="762"/>
        <end position="815"/>
    </location>
</feature>